<dbReference type="InterPro" id="IPR018170">
    <property type="entry name" value="Aldo/ket_reductase_CS"/>
</dbReference>
<evidence type="ECO:0000256" key="5">
    <source>
        <dbReference type="ARBA" id="ARBA00047534"/>
    </source>
</evidence>
<dbReference type="InterPro" id="IPR020471">
    <property type="entry name" value="AKR"/>
</dbReference>
<feature type="domain" description="NADP-dependent oxidoreductase" evidence="7">
    <location>
        <begin position="12"/>
        <end position="318"/>
    </location>
</feature>
<keyword evidence="2" id="KW-0560">Oxidoreductase</keyword>
<evidence type="ECO:0000313" key="8">
    <source>
        <dbReference type="EMBL" id="KAE8329224.1"/>
    </source>
</evidence>
<dbReference type="SUPFAM" id="SSF51430">
    <property type="entry name" value="NAD(P)-linked oxidoreductase"/>
    <property type="match status" value="1"/>
</dbReference>
<dbReference type="PRINTS" id="PR00069">
    <property type="entry name" value="ALDKETRDTASE"/>
</dbReference>
<dbReference type="PANTHER" id="PTHR43364">
    <property type="entry name" value="NADH-SPECIFIC METHYLGLYOXAL REDUCTASE-RELATED"/>
    <property type="match status" value="1"/>
</dbReference>
<evidence type="ECO:0000256" key="1">
    <source>
        <dbReference type="ARBA" id="ARBA00012845"/>
    </source>
</evidence>
<dbReference type="InterPro" id="IPR023210">
    <property type="entry name" value="NADP_OxRdtase_dom"/>
</dbReference>
<dbReference type="PROSITE" id="PS00062">
    <property type="entry name" value="ALDOKETO_REDUCTASE_2"/>
    <property type="match status" value="1"/>
</dbReference>
<dbReference type="Pfam" id="PF00248">
    <property type="entry name" value="Aldo_ket_red"/>
    <property type="match status" value="1"/>
</dbReference>
<evidence type="ECO:0000256" key="3">
    <source>
        <dbReference type="ARBA" id="ARBA00025065"/>
    </source>
</evidence>
<gene>
    <name evidence="8" type="ORF">BDV39DRAFT_214007</name>
</gene>
<comment type="catalytic activity">
    <reaction evidence="5">
        <text>xylitol + NADP(+) = D-xylose + NADPH + H(+)</text>
        <dbReference type="Rhea" id="RHEA:27445"/>
        <dbReference type="ChEBI" id="CHEBI:15378"/>
        <dbReference type="ChEBI" id="CHEBI:17151"/>
        <dbReference type="ChEBI" id="CHEBI:53455"/>
        <dbReference type="ChEBI" id="CHEBI:57783"/>
        <dbReference type="ChEBI" id="CHEBI:58349"/>
        <dbReference type="EC" id="1.1.1.307"/>
    </reaction>
</comment>
<comment type="catalytic activity">
    <reaction evidence="6">
        <text>xylitol + NAD(+) = D-xylose + NADH + H(+)</text>
        <dbReference type="Rhea" id="RHEA:27441"/>
        <dbReference type="ChEBI" id="CHEBI:15378"/>
        <dbReference type="ChEBI" id="CHEBI:17151"/>
        <dbReference type="ChEBI" id="CHEBI:53455"/>
        <dbReference type="ChEBI" id="CHEBI:57540"/>
        <dbReference type="ChEBI" id="CHEBI:57945"/>
        <dbReference type="EC" id="1.1.1.307"/>
    </reaction>
</comment>
<dbReference type="AlphaFoldDB" id="A0A5N6X7M0"/>
<accession>A0A5N6X7M0</accession>
<dbReference type="EC" id="1.1.1.307" evidence="1"/>
<dbReference type="Proteomes" id="UP000325945">
    <property type="component" value="Unassembled WGS sequence"/>
</dbReference>
<comment type="similarity">
    <text evidence="4">Belongs to the aldo/keto reductase family. Aldo/keto reductase 2 subfamily.</text>
</comment>
<evidence type="ECO:0000256" key="2">
    <source>
        <dbReference type="ARBA" id="ARBA00023002"/>
    </source>
</evidence>
<dbReference type="PANTHER" id="PTHR43364:SF4">
    <property type="entry name" value="NAD(P)-LINKED OXIDOREDUCTASE SUPERFAMILY PROTEIN"/>
    <property type="match status" value="1"/>
</dbReference>
<dbReference type="InterPro" id="IPR036812">
    <property type="entry name" value="NAD(P)_OxRdtase_dom_sf"/>
</dbReference>
<name>A0A5N6X7M0_9EURO</name>
<organism evidence="8 9">
    <name type="scientific">Aspergillus sergii</name>
    <dbReference type="NCBI Taxonomy" id="1034303"/>
    <lineage>
        <taxon>Eukaryota</taxon>
        <taxon>Fungi</taxon>
        <taxon>Dikarya</taxon>
        <taxon>Ascomycota</taxon>
        <taxon>Pezizomycotina</taxon>
        <taxon>Eurotiomycetes</taxon>
        <taxon>Eurotiomycetidae</taxon>
        <taxon>Eurotiales</taxon>
        <taxon>Aspergillaceae</taxon>
        <taxon>Aspergillus</taxon>
        <taxon>Aspergillus subgen. Circumdati</taxon>
    </lineage>
</organism>
<dbReference type="InterPro" id="IPR050523">
    <property type="entry name" value="AKR_Detox_Biosynth"/>
</dbReference>
<proteinExistence type="inferred from homology"/>
<evidence type="ECO:0000259" key="7">
    <source>
        <dbReference type="Pfam" id="PF00248"/>
    </source>
</evidence>
<evidence type="ECO:0000313" key="9">
    <source>
        <dbReference type="Proteomes" id="UP000325945"/>
    </source>
</evidence>
<keyword evidence="9" id="KW-1185">Reference proteome</keyword>
<reference evidence="9" key="1">
    <citation type="submission" date="2019-04" db="EMBL/GenBank/DDBJ databases">
        <title>Friends and foes A comparative genomics studyof 23 Aspergillus species from section Flavi.</title>
        <authorList>
            <consortium name="DOE Joint Genome Institute"/>
            <person name="Kjaerbolling I."/>
            <person name="Vesth T."/>
            <person name="Frisvad J.C."/>
            <person name="Nybo J.L."/>
            <person name="Theobald S."/>
            <person name="Kildgaard S."/>
            <person name="Isbrandt T."/>
            <person name="Kuo A."/>
            <person name="Sato A."/>
            <person name="Lyhne E.K."/>
            <person name="Kogle M.E."/>
            <person name="Wiebenga A."/>
            <person name="Kun R.S."/>
            <person name="Lubbers R.J."/>
            <person name="Makela M.R."/>
            <person name="Barry K."/>
            <person name="Chovatia M."/>
            <person name="Clum A."/>
            <person name="Daum C."/>
            <person name="Haridas S."/>
            <person name="He G."/>
            <person name="LaButti K."/>
            <person name="Lipzen A."/>
            <person name="Mondo S."/>
            <person name="Riley R."/>
            <person name="Salamov A."/>
            <person name="Simmons B.A."/>
            <person name="Magnuson J.K."/>
            <person name="Henrissat B."/>
            <person name="Mortensen U.H."/>
            <person name="Larsen T.O."/>
            <person name="Devries R.P."/>
            <person name="Grigoriev I.V."/>
            <person name="Machida M."/>
            <person name="Baker S.E."/>
            <person name="Andersen M.R."/>
        </authorList>
    </citation>
    <scope>NUCLEOTIDE SEQUENCE [LARGE SCALE GENOMIC DNA]</scope>
    <source>
        <strain evidence="9">CBS 130017</strain>
    </source>
</reference>
<dbReference type="CDD" id="cd19075">
    <property type="entry name" value="AKR_AKR7A1-5"/>
    <property type="match status" value="1"/>
</dbReference>
<dbReference type="GO" id="GO:0016491">
    <property type="term" value="F:oxidoreductase activity"/>
    <property type="evidence" value="ECO:0007669"/>
    <property type="project" value="UniProtKB-KW"/>
</dbReference>
<protein>
    <recommendedName>
        <fullName evidence="1">D-xylose reductase [NAD(P)H]</fullName>
        <ecNumber evidence="1">1.1.1.307</ecNumber>
    </recommendedName>
</protein>
<evidence type="ECO:0000256" key="4">
    <source>
        <dbReference type="ARBA" id="ARBA00038157"/>
    </source>
</evidence>
<dbReference type="EMBL" id="ML741780">
    <property type="protein sequence ID" value="KAE8329224.1"/>
    <property type="molecule type" value="Genomic_DNA"/>
</dbReference>
<dbReference type="Gene3D" id="3.20.20.100">
    <property type="entry name" value="NADP-dependent oxidoreductase domain"/>
    <property type="match status" value="1"/>
</dbReference>
<sequence>MTSQTPFRPRTILGLMTFGPDPNKGARITSLPEFAQCLEYLKSQGYNEVDTARMYLDEKQEEFTAAVGWKERGLSLATKVYPTEPGIHKPASLQRKFRESLAALQTDRVDIFYLHAADRSVPFAETLKAVDELYKEGRFKRLGLSNYTAFEVAEIVIMCAERGWVRPTIYQAMYNAITRNIETELIPCCRRYGLEIVVYNPLAGGILSGKYQTGAAVPEEGRFSDKNTTGALYRRRYLNDSVLNALDIIRPVAEKHGLTLPDVAFRWLCHHSQLRLEGDGKDGILIGVSSFGQLQQNLTALQQGPLPDELVDALDEAWMCVKPVAANYWHLELRYTYDTQAALFGQ</sequence>
<evidence type="ECO:0000256" key="6">
    <source>
        <dbReference type="ARBA" id="ARBA00049485"/>
    </source>
</evidence>
<comment type="function">
    <text evidence="3">Catalyzes the initial reaction in the xylose utilization pathway by reducing D-xylose into xylitol. Xylose is a major component of hemicelluloses such as xylan. Most fungi utilize D-xylose via three enzymatic reactions, xylose reductase (XR), xylitol dehydrogenase (XDH), and xylulokinase, to form xylulose 5-phosphate, which enters pentose phosphate pathway.</text>
</comment>